<proteinExistence type="predicted"/>
<dbReference type="AlphaFoldDB" id="A0A3Q7IIB1"/>
<name>A0A3Q7IIB1_SOLLC</name>
<evidence type="ECO:0000313" key="2">
    <source>
        <dbReference type="Proteomes" id="UP000004994"/>
    </source>
</evidence>
<reference evidence="1" key="1">
    <citation type="journal article" date="2012" name="Nature">
        <title>The tomato genome sequence provides insights into fleshy fruit evolution.</title>
        <authorList>
            <consortium name="Tomato Genome Consortium"/>
        </authorList>
    </citation>
    <scope>NUCLEOTIDE SEQUENCE [LARGE SCALE GENOMIC DNA]</scope>
    <source>
        <strain evidence="1">cv. Heinz 1706</strain>
    </source>
</reference>
<protein>
    <submittedName>
        <fullName evidence="1">Uncharacterized protein</fullName>
    </submittedName>
</protein>
<dbReference type="InParanoid" id="A0A3Q7IIB1"/>
<dbReference type="EnsemblPlants" id="Solyc10g074645.1.1">
    <property type="protein sequence ID" value="Solyc10g074645.1.1"/>
    <property type="gene ID" value="Solyc10g074645.1"/>
</dbReference>
<sequence length="114" mass="12716">MRRLPETISEELDINLASYESCIHAYPGLNIVLLKSGDEYLDPCLTCDDHLGSAVMCDIAIDTFSEFFLVELGTYETCSCSLLVCLIGQYSTINDLVHPTNNCTITQKKEKLTE</sequence>
<keyword evidence="2" id="KW-1185">Reference proteome</keyword>
<accession>A0A3Q7IIB1</accession>
<dbReference type="Proteomes" id="UP000004994">
    <property type="component" value="Chromosome 10"/>
</dbReference>
<evidence type="ECO:0000313" key="1">
    <source>
        <dbReference type="EnsemblPlants" id="Solyc10g074645.1.1"/>
    </source>
</evidence>
<reference evidence="1" key="2">
    <citation type="submission" date="2019-01" db="UniProtKB">
        <authorList>
            <consortium name="EnsemblPlants"/>
        </authorList>
    </citation>
    <scope>IDENTIFICATION</scope>
    <source>
        <strain evidence="1">cv. Heinz 1706</strain>
    </source>
</reference>
<organism evidence="1">
    <name type="scientific">Solanum lycopersicum</name>
    <name type="common">Tomato</name>
    <name type="synonym">Lycopersicon esculentum</name>
    <dbReference type="NCBI Taxonomy" id="4081"/>
    <lineage>
        <taxon>Eukaryota</taxon>
        <taxon>Viridiplantae</taxon>
        <taxon>Streptophyta</taxon>
        <taxon>Embryophyta</taxon>
        <taxon>Tracheophyta</taxon>
        <taxon>Spermatophyta</taxon>
        <taxon>Magnoliopsida</taxon>
        <taxon>eudicotyledons</taxon>
        <taxon>Gunneridae</taxon>
        <taxon>Pentapetalae</taxon>
        <taxon>asterids</taxon>
        <taxon>lamiids</taxon>
        <taxon>Solanales</taxon>
        <taxon>Solanaceae</taxon>
        <taxon>Solanoideae</taxon>
        <taxon>Solaneae</taxon>
        <taxon>Solanum</taxon>
        <taxon>Solanum subgen. Lycopersicon</taxon>
    </lineage>
</organism>
<dbReference type="Gramene" id="Solyc10g074645.1.1">
    <property type="protein sequence ID" value="Solyc10g074645.1.1"/>
    <property type="gene ID" value="Solyc10g074645.1"/>
</dbReference>